<reference evidence="12" key="1">
    <citation type="journal article" date="2023" name="Mar. Drugs">
        <title>Gemmata algarum, a Novel Planctomycete Isolated from an Algal Mat, Displays Antimicrobial Activity.</title>
        <authorList>
            <person name="Kumar G."/>
            <person name="Kallscheuer N."/>
            <person name="Kashif M."/>
            <person name="Ahamad S."/>
            <person name="Jagadeeshwari U."/>
            <person name="Pannikurungottu S."/>
            <person name="Haufschild T."/>
            <person name="Kabuu M."/>
            <person name="Sasikala C."/>
            <person name="Jogler C."/>
            <person name="Ramana C."/>
        </authorList>
    </citation>
    <scope>NUCLEOTIDE SEQUENCE [LARGE SCALE GENOMIC DNA]</scope>
    <source>
        <strain evidence="12">JC673</strain>
    </source>
</reference>
<dbReference type="EC" id="2.5.1.61" evidence="8"/>
<comment type="catalytic activity">
    <reaction evidence="7 8">
        <text>4 porphobilinogen + H2O = hydroxymethylbilane + 4 NH4(+)</text>
        <dbReference type="Rhea" id="RHEA:13185"/>
        <dbReference type="ChEBI" id="CHEBI:15377"/>
        <dbReference type="ChEBI" id="CHEBI:28938"/>
        <dbReference type="ChEBI" id="CHEBI:57845"/>
        <dbReference type="ChEBI" id="CHEBI:58126"/>
        <dbReference type="EC" id="2.5.1.61"/>
    </reaction>
</comment>
<keyword evidence="6 8" id="KW-0627">Porphyrin biosynthesis</keyword>
<dbReference type="GO" id="GO:0004418">
    <property type="term" value="F:hydroxymethylbilane synthase activity"/>
    <property type="evidence" value="ECO:0007669"/>
    <property type="project" value="UniProtKB-EC"/>
</dbReference>
<gene>
    <name evidence="8 11" type="primary">hemC</name>
    <name evidence="11" type="ORF">R5W23_004572</name>
</gene>
<evidence type="ECO:0000256" key="8">
    <source>
        <dbReference type="HAMAP-Rule" id="MF_00260"/>
    </source>
</evidence>
<dbReference type="NCBIfam" id="TIGR00212">
    <property type="entry name" value="hemC"/>
    <property type="match status" value="1"/>
</dbReference>
<evidence type="ECO:0000256" key="7">
    <source>
        <dbReference type="ARBA" id="ARBA00048169"/>
    </source>
</evidence>
<dbReference type="InterPro" id="IPR022417">
    <property type="entry name" value="Porphobilin_deaminase_N"/>
</dbReference>
<protein>
    <recommendedName>
        <fullName evidence="8">Porphobilinogen deaminase</fullName>
        <shortName evidence="8">PBG</shortName>
        <ecNumber evidence="8">2.5.1.61</ecNumber>
    </recommendedName>
    <alternativeName>
        <fullName evidence="8">Hydroxymethylbilane synthase</fullName>
        <shortName evidence="8">HMBS</shortName>
    </alternativeName>
    <alternativeName>
        <fullName evidence="8">Pre-uroporphyrinogen synthase</fullName>
    </alternativeName>
</protein>
<dbReference type="SUPFAM" id="SSF54782">
    <property type="entry name" value="Porphobilinogen deaminase (hydroxymethylbilane synthase), C-terminal domain"/>
    <property type="match status" value="1"/>
</dbReference>
<evidence type="ECO:0000256" key="6">
    <source>
        <dbReference type="ARBA" id="ARBA00023244"/>
    </source>
</evidence>
<dbReference type="Pfam" id="PF01379">
    <property type="entry name" value="Porphobil_deam"/>
    <property type="match status" value="1"/>
</dbReference>
<evidence type="ECO:0000256" key="5">
    <source>
        <dbReference type="ARBA" id="ARBA00022679"/>
    </source>
</evidence>
<dbReference type="InterPro" id="IPR022418">
    <property type="entry name" value="Porphobilinogen_deaminase_C"/>
</dbReference>
<accession>A0ABU5F669</accession>
<keyword evidence="12" id="KW-1185">Reference proteome</keyword>
<feature type="domain" description="Porphobilinogen deaminase N-terminal" evidence="9">
    <location>
        <begin position="5"/>
        <end position="212"/>
    </location>
</feature>
<evidence type="ECO:0000259" key="10">
    <source>
        <dbReference type="Pfam" id="PF03900"/>
    </source>
</evidence>
<evidence type="ECO:0000256" key="3">
    <source>
        <dbReference type="ARBA" id="ARBA00005638"/>
    </source>
</evidence>
<comment type="miscellaneous">
    <text evidence="8">The porphobilinogen subunits are added to the dipyrromethane group.</text>
</comment>
<evidence type="ECO:0000313" key="11">
    <source>
        <dbReference type="EMBL" id="MDY3563073.1"/>
    </source>
</evidence>
<name>A0ABU5F669_9BACT</name>
<comment type="similarity">
    <text evidence="3 8">Belongs to the HMBS family.</text>
</comment>
<dbReference type="Gene3D" id="3.40.190.10">
    <property type="entry name" value="Periplasmic binding protein-like II"/>
    <property type="match status" value="2"/>
</dbReference>
<dbReference type="InterPro" id="IPR022419">
    <property type="entry name" value="Porphobilin_deaminase_cofac_BS"/>
</dbReference>
<dbReference type="PROSITE" id="PS00533">
    <property type="entry name" value="PORPHOBILINOGEN_DEAM"/>
    <property type="match status" value="1"/>
</dbReference>
<dbReference type="PIRSF" id="PIRSF001438">
    <property type="entry name" value="4pyrrol_synth_OHMeBilane_synth"/>
    <property type="match status" value="1"/>
</dbReference>
<comment type="subunit">
    <text evidence="4 8">Monomer.</text>
</comment>
<dbReference type="Gene3D" id="3.30.160.40">
    <property type="entry name" value="Porphobilinogen deaminase, C-terminal domain"/>
    <property type="match status" value="1"/>
</dbReference>
<evidence type="ECO:0000259" key="9">
    <source>
        <dbReference type="Pfam" id="PF01379"/>
    </source>
</evidence>
<feature type="modified residue" description="S-(dipyrrolylmethanemethyl)cysteine" evidence="8">
    <location>
        <position position="241"/>
    </location>
</feature>
<evidence type="ECO:0000256" key="2">
    <source>
        <dbReference type="ARBA" id="ARBA00004735"/>
    </source>
</evidence>
<dbReference type="EMBL" id="JAXBLV010000230">
    <property type="protein sequence ID" value="MDY3563073.1"/>
    <property type="molecule type" value="Genomic_DNA"/>
</dbReference>
<dbReference type="PANTHER" id="PTHR11557">
    <property type="entry name" value="PORPHOBILINOGEN DEAMINASE"/>
    <property type="match status" value="1"/>
</dbReference>
<dbReference type="HAMAP" id="MF_00260">
    <property type="entry name" value="Porphobil_deam"/>
    <property type="match status" value="1"/>
</dbReference>
<proteinExistence type="inferred from homology"/>
<evidence type="ECO:0000256" key="4">
    <source>
        <dbReference type="ARBA" id="ARBA00011245"/>
    </source>
</evidence>
<dbReference type="PANTHER" id="PTHR11557:SF0">
    <property type="entry name" value="PORPHOBILINOGEN DEAMINASE"/>
    <property type="match status" value="1"/>
</dbReference>
<evidence type="ECO:0000313" key="12">
    <source>
        <dbReference type="Proteomes" id="UP001272242"/>
    </source>
</evidence>
<dbReference type="Pfam" id="PF03900">
    <property type="entry name" value="Porphobil_deamC"/>
    <property type="match status" value="1"/>
</dbReference>
<comment type="pathway">
    <text evidence="2">Porphyrin-containing compound metabolism; protoporphyrin-IX biosynthesis; coproporphyrinogen-III from 5-aminolevulinate: step 2/4.</text>
</comment>
<comment type="caution">
    <text evidence="11">The sequence shown here is derived from an EMBL/GenBank/DDBJ whole genome shotgun (WGS) entry which is preliminary data.</text>
</comment>
<dbReference type="PRINTS" id="PR00151">
    <property type="entry name" value="PORPHBDMNASE"/>
</dbReference>
<comment type="cofactor">
    <cofactor evidence="8">
        <name>dipyrromethane</name>
        <dbReference type="ChEBI" id="CHEBI:60342"/>
    </cofactor>
    <text evidence="8">Binds 1 dipyrromethane group covalently.</text>
</comment>
<dbReference type="Proteomes" id="UP001272242">
    <property type="component" value="Unassembled WGS sequence"/>
</dbReference>
<dbReference type="InterPro" id="IPR000860">
    <property type="entry name" value="HemC"/>
</dbReference>
<evidence type="ECO:0000256" key="1">
    <source>
        <dbReference type="ARBA" id="ARBA00002869"/>
    </source>
</evidence>
<keyword evidence="5 8" id="KW-0808">Transferase</keyword>
<dbReference type="RefSeq" id="WP_320689321.1">
    <property type="nucleotide sequence ID" value="NZ_JAXBLV010000230.1"/>
</dbReference>
<sequence>MVAPLKLGTRGSPLALWQANYIAELLRPVVAPRPVELVLIETHGDRDQASALSAMGGFGVFTKAIQNALLDGRADVAVHSLKDLPTIPEPRLELAAVPPRGPTGDAFVSRNHKRFDDLPPGATVGTSSLRRRAQVLNRRPDLKLLELRGNVDTRLRKLDDLGLDAIVLAEAGLARLGLADRITEILDPSWMLPAVGQGAIGLECRSDDDETKQVLAQVRCESTFAQVQAERAMLHALGGGCLVPIGATSKVLDGVLTVRGAVLSPDGRRRIVGTHEGLMRAPLSVGQELAGILLSEGADEVLNTK</sequence>
<feature type="domain" description="Porphobilinogen deaminase C-terminal" evidence="10">
    <location>
        <begin position="225"/>
        <end position="291"/>
    </location>
</feature>
<organism evidence="11 12">
    <name type="scientific">Gemmata algarum</name>
    <dbReference type="NCBI Taxonomy" id="2975278"/>
    <lineage>
        <taxon>Bacteria</taxon>
        <taxon>Pseudomonadati</taxon>
        <taxon>Planctomycetota</taxon>
        <taxon>Planctomycetia</taxon>
        <taxon>Gemmatales</taxon>
        <taxon>Gemmataceae</taxon>
        <taxon>Gemmata</taxon>
    </lineage>
</organism>
<dbReference type="InterPro" id="IPR036803">
    <property type="entry name" value="Porphobilinogen_deaminase_C_sf"/>
</dbReference>
<dbReference type="SUPFAM" id="SSF53850">
    <property type="entry name" value="Periplasmic binding protein-like II"/>
    <property type="match status" value="1"/>
</dbReference>
<comment type="function">
    <text evidence="1 8">Tetrapolymerization of the monopyrrole PBG into the hydroxymethylbilane pre-uroporphyrinogen in several discrete steps.</text>
</comment>